<dbReference type="Pfam" id="PF06507">
    <property type="entry name" value="ARF_AD"/>
    <property type="match status" value="1"/>
</dbReference>
<feature type="compositionally biased region" description="Low complexity" evidence="11">
    <location>
        <begin position="618"/>
        <end position="659"/>
    </location>
</feature>
<accession>A0ABD1SUM8</accession>
<dbReference type="Gene3D" id="2.40.330.10">
    <property type="entry name" value="DNA-binding pseudobarrel domain"/>
    <property type="match status" value="1"/>
</dbReference>
<evidence type="ECO:0000256" key="9">
    <source>
        <dbReference type="ARBA" id="ARBA00033478"/>
    </source>
</evidence>
<dbReference type="FunFam" id="2.40.330.10:FF:000001">
    <property type="entry name" value="Auxin response factor"/>
    <property type="match status" value="1"/>
</dbReference>
<dbReference type="PANTHER" id="PTHR31384:SF21">
    <property type="entry name" value="AUXIN RESPONSE FACTOR 19"/>
    <property type="match status" value="1"/>
</dbReference>
<keyword evidence="3" id="KW-0217">Developmental protein</keyword>
<dbReference type="GO" id="GO:0009835">
    <property type="term" value="P:fruit ripening"/>
    <property type="evidence" value="ECO:0007669"/>
    <property type="project" value="UniProtKB-KW"/>
</dbReference>
<gene>
    <name evidence="13" type="ORF">Fot_37210</name>
</gene>
<evidence type="ECO:0000256" key="10">
    <source>
        <dbReference type="RuleBase" id="RU004561"/>
    </source>
</evidence>
<keyword evidence="4 10" id="KW-0805">Transcription regulation</keyword>
<keyword evidence="8 10" id="KW-0927">Auxin signaling pathway</keyword>
<keyword evidence="7 10" id="KW-0539">Nucleus</keyword>
<evidence type="ECO:0000256" key="11">
    <source>
        <dbReference type="SAM" id="MobiDB-lite"/>
    </source>
</evidence>
<dbReference type="AlphaFoldDB" id="A0ABD1SUM8"/>
<keyword evidence="5 10" id="KW-0238">DNA-binding</keyword>
<keyword evidence="14" id="KW-1185">Reference proteome</keyword>
<evidence type="ECO:0000256" key="1">
    <source>
        <dbReference type="ARBA" id="ARBA00004123"/>
    </source>
</evidence>
<evidence type="ECO:0000313" key="14">
    <source>
        <dbReference type="Proteomes" id="UP001604277"/>
    </source>
</evidence>
<evidence type="ECO:0000256" key="4">
    <source>
        <dbReference type="ARBA" id="ARBA00023015"/>
    </source>
</evidence>
<comment type="similarity">
    <text evidence="2 10">Belongs to the ARF family.</text>
</comment>
<feature type="domain" description="TF-B3" evidence="12">
    <location>
        <begin position="247"/>
        <end position="349"/>
    </location>
</feature>
<keyword evidence="9" id="KW-0292">Fruit ripening</keyword>
<dbReference type="SMART" id="SM01019">
    <property type="entry name" value="B3"/>
    <property type="match status" value="1"/>
</dbReference>
<evidence type="ECO:0000256" key="7">
    <source>
        <dbReference type="ARBA" id="ARBA00023242"/>
    </source>
</evidence>
<dbReference type="InterPro" id="IPR003340">
    <property type="entry name" value="B3_DNA-bd"/>
</dbReference>
<dbReference type="Pfam" id="PF02362">
    <property type="entry name" value="B3"/>
    <property type="match status" value="1"/>
</dbReference>
<dbReference type="InterPro" id="IPR044835">
    <property type="entry name" value="ARF_plant"/>
</dbReference>
<dbReference type="FunFam" id="2.30.30.1040:FF:000001">
    <property type="entry name" value="Auxin response factor"/>
    <property type="match status" value="1"/>
</dbReference>
<comment type="function">
    <text evidence="10">Auxin response factors (ARFs) are transcriptional factors that bind specifically to the DNA sequence 5'-TGTCTC-3' found in the auxin-responsive promoter elements (AuxREs).</text>
</comment>
<keyword evidence="6 10" id="KW-0804">Transcription</keyword>
<comment type="subunit">
    <text evidence="10">Homodimers and heterodimers.</text>
</comment>
<evidence type="ECO:0000313" key="13">
    <source>
        <dbReference type="EMBL" id="KAL2503362.1"/>
    </source>
</evidence>
<reference evidence="14" key="1">
    <citation type="submission" date="2024-07" db="EMBL/GenBank/DDBJ databases">
        <title>Two chromosome-level genome assemblies of Korean endemic species Abeliophyllum distichum and Forsythia ovata (Oleaceae).</title>
        <authorList>
            <person name="Jang H."/>
        </authorList>
    </citation>
    <scope>NUCLEOTIDE SEQUENCE [LARGE SCALE GENOMIC DNA]</scope>
</reference>
<dbReference type="PROSITE" id="PS50863">
    <property type="entry name" value="B3"/>
    <property type="match status" value="1"/>
</dbReference>
<dbReference type="SUPFAM" id="SSF101936">
    <property type="entry name" value="DNA-binding pseudobarrel domain"/>
    <property type="match status" value="1"/>
</dbReference>
<dbReference type="Gene3D" id="2.30.30.1040">
    <property type="match status" value="1"/>
</dbReference>
<comment type="caution">
    <text evidence="13">The sequence shown here is derived from an EMBL/GenBank/DDBJ whole genome shotgun (WGS) entry which is preliminary data.</text>
</comment>
<evidence type="ECO:0000256" key="8">
    <source>
        <dbReference type="ARBA" id="ARBA00023294"/>
    </source>
</evidence>
<organism evidence="13 14">
    <name type="scientific">Forsythia ovata</name>
    <dbReference type="NCBI Taxonomy" id="205694"/>
    <lineage>
        <taxon>Eukaryota</taxon>
        <taxon>Viridiplantae</taxon>
        <taxon>Streptophyta</taxon>
        <taxon>Embryophyta</taxon>
        <taxon>Tracheophyta</taxon>
        <taxon>Spermatophyta</taxon>
        <taxon>Magnoliopsida</taxon>
        <taxon>eudicotyledons</taxon>
        <taxon>Gunneridae</taxon>
        <taxon>Pentapetalae</taxon>
        <taxon>asterids</taxon>
        <taxon>lamiids</taxon>
        <taxon>Lamiales</taxon>
        <taxon>Oleaceae</taxon>
        <taxon>Forsythieae</taxon>
        <taxon>Forsythia</taxon>
    </lineage>
</organism>
<dbReference type="CDD" id="cd10017">
    <property type="entry name" value="B3_DNA"/>
    <property type="match status" value="1"/>
</dbReference>
<evidence type="ECO:0000256" key="6">
    <source>
        <dbReference type="ARBA" id="ARBA00023163"/>
    </source>
</evidence>
<name>A0ABD1SUM8_9LAMI</name>
<evidence type="ECO:0000256" key="3">
    <source>
        <dbReference type="ARBA" id="ARBA00022473"/>
    </source>
</evidence>
<dbReference type="GO" id="GO:0003677">
    <property type="term" value="F:DNA binding"/>
    <property type="evidence" value="ECO:0007669"/>
    <property type="project" value="UniProtKB-KW"/>
</dbReference>
<feature type="compositionally biased region" description="Polar residues" evidence="11">
    <location>
        <begin position="595"/>
        <end position="611"/>
    </location>
</feature>
<comment type="subcellular location">
    <subcellularLocation>
        <location evidence="1 10">Nucleus</location>
    </subcellularLocation>
</comment>
<dbReference type="GO" id="GO:0009734">
    <property type="term" value="P:auxin-activated signaling pathway"/>
    <property type="evidence" value="ECO:0007669"/>
    <property type="project" value="UniProtKB-KW"/>
</dbReference>
<evidence type="ECO:0000256" key="5">
    <source>
        <dbReference type="ARBA" id="ARBA00023125"/>
    </source>
</evidence>
<evidence type="ECO:0000256" key="2">
    <source>
        <dbReference type="ARBA" id="ARBA00007853"/>
    </source>
</evidence>
<protein>
    <recommendedName>
        <fullName evidence="10">Auxin response factor</fullName>
    </recommendedName>
</protein>
<dbReference type="InterPro" id="IPR015300">
    <property type="entry name" value="DNA-bd_pseudobarrel_sf"/>
</dbReference>
<proteinExistence type="inferred from homology"/>
<sequence>MLLRTRIYSYKATPLSLASDFPASPKILRLQPALDSVAASPTPMIVCYRFQVLLQNIGLQATAFRSNFAGSDFSLVYFCGFWIGGYGFEYKKVNSTDCRVYLMNFAKMKAPPNGYMENPGEGERKVMNSELWHACAGPLVSLPPVGSLVVYFPQGHSEQVAASMQKQTDGGPAYPNLPSKLICMLHNVTLHLLISNIGNHNMTLMLTAETDEVYAQMTLQPVSKYDHEALLVSDMGLRQSRQPAEFFCKNLTASDTSSHGGFSVPRRAADKIFPPLDFSMQPPAQEIVARDLHNQTWTFRHIYRGQPKRHLLTSGWSVFVSTKRLVAGDSVLFIRDEKSQLLLGIRHANRQQPALSSSVISSDSMHIGVLAAAAHAAANSSAFTIFYNPRSSPSEFVIPLAKYNKAIYAQVSIGMRFRMMFETDESGVRRYMGTITAISDLDPVRWKNSQWRNLQVGWDESTAGERPSRVSIWDIETVVTPFYICPPPFFRPKFPKQPGVPDDDAEIENIFKRGMPWLGDELSFKDTSNSIFPNLSLVQWMSMQQNNHLSANQSGLFSNMVSSMAVHGSLGTNEHSKLLNFQSPAVAEPNLQFSKGNQQVDPSVSWPQQKQIKPMLHSPSNPHQPQLPLPQYVQQSLKQLQQKQYLPQQPHQHQQQPVYTISSCNE</sequence>
<feature type="region of interest" description="Disordered" evidence="11">
    <location>
        <begin position="595"/>
        <end position="666"/>
    </location>
</feature>
<dbReference type="EMBL" id="JBFOLJ010000010">
    <property type="protein sequence ID" value="KAL2503362.1"/>
    <property type="molecule type" value="Genomic_DNA"/>
</dbReference>
<dbReference type="PANTHER" id="PTHR31384">
    <property type="entry name" value="AUXIN RESPONSE FACTOR 4-RELATED"/>
    <property type="match status" value="1"/>
</dbReference>
<dbReference type="InterPro" id="IPR010525">
    <property type="entry name" value="ARF_dom"/>
</dbReference>
<evidence type="ECO:0000259" key="12">
    <source>
        <dbReference type="PROSITE" id="PS50863"/>
    </source>
</evidence>
<dbReference type="Proteomes" id="UP001604277">
    <property type="component" value="Unassembled WGS sequence"/>
</dbReference>
<dbReference type="GO" id="GO:0005634">
    <property type="term" value="C:nucleus"/>
    <property type="evidence" value="ECO:0007669"/>
    <property type="project" value="UniProtKB-SubCell"/>
</dbReference>